<organism evidence="3">
    <name type="scientific">Melampsora larici-populina (strain 98AG31 / pathotype 3-4-7)</name>
    <name type="common">Poplar leaf rust fungus</name>
    <dbReference type="NCBI Taxonomy" id="747676"/>
    <lineage>
        <taxon>Eukaryota</taxon>
        <taxon>Fungi</taxon>
        <taxon>Dikarya</taxon>
        <taxon>Basidiomycota</taxon>
        <taxon>Pucciniomycotina</taxon>
        <taxon>Pucciniomycetes</taxon>
        <taxon>Pucciniales</taxon>
        <taxon>Melampsoraceae</taxon>
        <taxon>Melampsora</taxon>
    </lineage>
</organism>
<sequence>MTTPLCGRCQWRQNNPKSGRCETPQCTSCGKCYVFLDESECPSCKKSNNNSGLSALLPPLNPPSSALATAPLGPNINTPSIASSLPQELFQGVLSQPSHPSTSFINRSRLDVPYGSQILNSQLQGSIRASQSGRRTVGKPKGRKTKQIEECTEEDSQEIEIPMSFLYLSGIGKSTIVHPLTPRKFKVKLNDSDWFWSLGWEVYAYYLKEAEDSAWPSEQLQRAKKIHPLPPDFSTTYCIIAENGISVSKESMESTIRKSKKLDNKKFGLIFNMQKYLATLKEASPEPENLKPTSRKRKQKCIVKVDEDDSTDELDELEDDFEQSSSRTQKRKQTYLSSESDEIGEIHSDTDGILNHPAGSQPSKGTQPILKLCVNAPDSFPGNESKQMAESSHGHDDYQDTQKLSTTHKDSFSVSVQTDQTLPIHDVLLGQLEHDESMSLESFGNTHQLAPSARPILPYPPRPIELERRVATFAHH</sequence>
<reference evidence="3" key="1">
    <citation type="journal article" date="2011" name="Proc. Natl. Acad. Sci. U.S.A.">
        <title>Obligate biotrophy features unraveled by the genomic analysis of rust fungi.</title>
        <authorList>
            <person name="Duplessis S."/>
            <person name="Cuomo C.A."/>
            <person name="Lin Y.-C."/>
            <person name="Aerts A."/>
            <person name="Tisserant E."/>
            <person name="Veneault-Fourrey C."/>
            <person name="Joly D.L."/>
            <person name="Hacquard S."/>
            <person name="Amselem J."/>
            <person name="Cantarel B.L."/>
            <person name="Chiu R."/>
            <person name="Coutinho P.M."/>
            <person name="Feau N."/>
            <person name="Field M."/>
            <person name="Frey P."/>
            <person name="Gelhaye E."/>
            <person name="Goldberg J."/>
            <person name="Grabherr M.G."/>
            <person name="Kodira C.D."/>
            <person name="Kohler A."/>
            <person name="Kuees U."/>
            <person name="Lindquist E.A."/>
            <person name="Lucas S.M."/>
            <person name="Mago R."/>
            <person name="Mauceli E."/>
            <person name="Morin E."/>
            <person name="Murat C."/>
            <person name="Pangilinan J.L."/>
            <person name="Park R."/>
            <person name="Pearson M."/>
            <person name="Quesneville H."/>
            <person name="Rouhier N."/>
            <person name="Sakthikumar S."/>
            <person name="Salamov A.A."/>
            <person name="Schmutz J."/>
            <person name="Selles B."/>
            <person name="Shapiro H."/>
            <person name="Tanguay P."/>
            <person name="Tuskan G.A."/>
            <person name="Henrissat B."/>
            <person name="Van de Peer Y."/>
            <person name="Rouze P."/>
            <person name="Ellis J.G."/>
            <person name="Dodds P.N."/>
            <person name="Schein J.E."/>
            <person name="Zhong S."/>
            <person name="Hamelin R.C."/>
            <person name="Grigoriev I.V."/>
            <person name="Szabo L.J."/>
            <person name="Martin F."/>
        </authorList>
    </citation>
    <scope>NUCLEOTIDE SEQUENCE [LARGE SCALE GENOMIC DNA]</scope>
    <source>
        <strain evidence="3">98AG31 / pathotype 3-4-7</strain>
    </source>
</reference>
<keyword evidence="3" id="KW-1185">Reference proteome</keyword>
<feature type="region of interest" description="Disordered" evidence="1">
    <location>
        <begin position="312"/>
        <end position="365"/>
    </location>
</feature>
<dbReference type="EMBL" id="GL883176">
    <property type="protein sequence ID" value="EGF98421.1"/>
    <property type="molecule type" value="Genomic_DNA"/>
</dbReference>
<dbReference type="HOGENOM" id="CLU_041811_0_0_1"/>
<dbReference type="OrthoDB" id="10437525at2759"/>
<protein>
    <submittedName>
        <fullName evidence="2">Uncharacterized protein</fullName>
    </submittedName>
</protein>
<accession>F4SAB3</accession>
<name>F4SAB3_MELLP</name>
<dbReference type="AlphaFoldDB" id="F4SAB3"/>
<dbReference type="InParanoid" id="F4SAB3"/>
<feature type="compositionally biased region" description="Acidic residues" evidence="1">
    <location>
        <begin position="312"/>
        <end position="322"/>
    </location>
</feature>
<dbReference type="VEuPathDB" id="FungiDB:MELLADRAFT_95701"/>
<evidence type="ECO:0000313" key="2">
    <source>
        <dbReference type="EMBL" id="EGF98421.1"/>
    </source>
</evidence>
<dbReference type="Proteomes" id="UP000001072">
    <property type="component" value="Unassembled WGS sequence"/>
</dbReference>
<dbReference type="RefSeq" id="XP_007418308.1">
    <property type="nucleotide sequence ID" value="XM_007418246.1"/>
</dbReference>
<evidence type="ECO:0000313" key="3">
    <source>
        <dbReference type="Proteomes" id="UP000001072"/>
    </source>
</evidence>
<proteinExistence type="predicted"/>
<feature type="region of interest" description="Disordered" evidence="1">
    <location>
        <begin position="379"/>
        <end position="401"/>
    </location>
</feature>
<feature type="region of interest" description="Disordered" evidence="1">
    <location>
        <begin position="283"/>
        <end position="302"/>
    </location>
</feature>
<gene>
    <name evidence="2" type="ORF">MELLADRAFT_95701</name>
</gene>
<dbReference type="GeneID" id="18937330"/>
<evidence type="ECO:0000256" key="1">
    <source>
        <dbReference type="SAM" id="MobiDB-lite"/>
    </source>
</evidence>
<dbReference type="KEGG" id="mlr:MELLADRAFT_95701"/>